<dbReference type="GO" id="GO:0005886">
    <property type="term" value="C:plasma membrane"/>
    <property type="evidence" value="ECO:0007669"/>
    <property type="project" value="UniProtKB-SubCell"/>
</dbReference>
<evidence type="ECO:0000256" key="4">
    <source>
        <dbReference type="ARBA" id="ARBA00022692"/>
    </source>
</evidence>
<feature type="transmembrane region" description="Helical" evidence="7">
    <location>
        <begin position="253"/>
        <end position="272"/>
    </location>
</feature>
<dbReference type="InterPro" id="IPR005829">
    <property type="entry name" value="Sugar_transporter_CS"/>
</dbReference>
<dbReference type="SUPFAM" id="SSF103473">
    <property type="entry name" value="MFS general substrate transporter"/>
    <property type="match status" value="1"/>
</dbReference>
<gene>
    <name evidence="9" type="ORF">CJP16_15340</name>
</gene>
<evidence type="ECO:0000313" key="10">
    <source>
        <dbReference type="Proteomes" id="UP000233467"/>
    </source>
</evidence>
<feature type="transmembrane region" description="Helical" evidence="7">
    <location>
        <begin position="307"/>
        <end position="331"/>
    </location>
</feature>
<keyword evidence="5 7" id="KW-1133">Transmembrane helix</keyword>
<feature type="transmembrane region" description="Helical" evidence="7">
    <location>
        <begin position="168"/>
        <end position="187"/>
    </location>
</feature>
<feature type="transmembrane region" description="Helical" evidence="7">
    <location>
        <begin position="141"/>
        <end position="162"/>
    </location>
</feature>
<dbReference type="PANTHER" id="PTHR23517">
    <property type="entry name" value="RESISTANCE PROTEIN MDTM, PUTATIVE-RELATED-RELATED"/>
    <property type="match status" value="1"/>
</dbReference>
<feature type="domain" description="Major facilitator superfamily (MFS) profile" evidence="8">
    <location>
        <begin position="12"/>
        <end position="393"/>
    </location>
</feature>
<evidence type="ECO:0000256" key="6">
    <source>
        <dbReference type="ARBA" id="ARBA00023136"/>
    </source>
</evidence>
<dbReference type="Gene3D" id="1.20.1250.20">
    <property type="entry name" value="MFS general substrate transporter like domains"/>
    <property type="match status" value="1"/>
</dbReference>
<keyword evidence="2" id="KW-0813">Transport</keyword>
<evidence type="ECO:0000259" key="8">
    <source>
        <dbReference type="PROSITE" id="PS50850"/>
    </source>
</evidence>
<dbReference type="Pfam" id="PF07690">
    <property type="entry name" value="MFS_1"/>
    <property type="match status" value="1"/>
</dbReference>
<name>A0A2N3ITA1_AERSO</name>
<keyword evidence="3" id="KW-1003">Cell membrane</keyword>
<dbReference type="Proteomes" id="UP000233467">
    <property type="component" value="Unassembled WGS sequence"/>
</dbReference>
<feature type="transmembrane region" description="Helical" evidence="7">
    <location>
        <begin position="343"/>
        <end position="365"/>
    </location>
</feature>
<dbReference type="InterPro" id="IPR036259">
    <property type="entry name" value="MFS_trans_sf"/>
</dbReference>
<dbReference type="InterPro" id="IPR050171">
    <property type="entry name" value="MFS_Transporters"/>
</dbReference>
<feature type="transmembrane region" description="Helical" evidence="7">
    <location>
        <begin position="78"/>
        <end position="94"/>
    </location>
</feature>
<dbReference type="GO" id="GO:0022857">
    <property type="term" value="F:transmembrane transporter activity"/>
    <property type="evidence" value="ECO:0007669"/>
    <property type="project" value="InterPro"/>
</dbReference>
<dbReference type="RefSeq" id="WP_101325364.1">
    <property type="nucleotide sequence ID" value="NZ_NQMM01000044.1"/>
</dbReference>
<feature type="transmembrane region" description="Helical" evidence="7">
    <location>
        <begin position="100"/>
        <end position="120"/>
    </location>
</feature>
<keyword evidence="10" id="KW-1185">Reference proteome</keyword>
<organism evidence="9 10">
    <name type="scientific">Aeromonas sobria</name>
    <dbReference type="NCBI Taxonomy" id="646"/>
    <lineage>
        <taxon>Bacteria</taxon>
        <taxon>Pseudomonadati</taxon>
        <taxon>Pseudomonadota</taxon>
        <taxon>Gammaproteobacteria</taxon>
        <taxon>Aeromonadales</taxon>
        <taxon>Aeromonadaceae</taxon>
        <taxon>Aeromonas</taxon>
    </lineage>
</organism>
<feature type="transmembrane region" description="Helical" evidence="7">
    <location>
        <begin position="12"/>
        <end position="34"/>
    </location>
</feature>
<sequence>MLWSTFRHFTPLVWIVILGTFMVRTSYYMVWPFLSILLYREYDLSATFIGLLLGGSMALSTLVSFYGGWLSDRFGRRSILLAGCLVAMLCFGLLGFSHTVFWLGIGVMGSGLSSGLIDAPGKALMADSLASAKARELALHLRYFLLNLGAALGPLLGVTLGINAQQETFLFLVVSYLLLALAFGWGFRKAGSAAKPGAAGPGLRDAIKVLLADRAFLLLVMANLLMVLVYSQFHSPLVQYLTRAGMPQVAELIALLVATNALTVVLLQFPLLRLLSRWPVRVRLHIGMALFLAAQLLFALGDPTVRSHWFGAVLLLSIGETILFPLLNVLIDQMAPTHLKGSYFGASALAGLGGAAGALLGGWILEQWSGQLLYVLMALLCVVTFWLYEAGARHHGRRSSSAREEAAR</sequence>
<protein>
    <submittedName>
        <fullName evidence="9">MFS transporter</fullName>
    </submittedName>
</protein>
<evidence type="ECO:0000256" key="7">
    <source>
        <dbReference type="SAM" id="Phobius"/>
    </source>
</evidence>
<dbReference type="PROSITE" id="PS00216">
    <property type="entry name" value="SUGAR_TRANSPORT_1"/>
    <property type="match status" value="1"/>
</dbReference>
<dbReference type="EMBL" id="NQMM01000044">
    <property type="protein sequence ID" value="PKQ75092.1"/>
    <property type="molecule type" value="Genomic_DNA"/>
</dbReference>
<dbReference type="InterPro" id="IPR011701">
    <property type="entry name" value="MFS"/>
</dbReference>
<feature type="transmembrane region" description="Helical" evidence="7">
    <location>
        <begin position="371"/>
        <end position="388"/>
    </location>
</feature>
<accession>A0A2N3ITA1</accession>
<comment type="subcellular location">
    <subcellularLocation>
        <location evidence="1">Cell membrane</location>
        <topology evidence="1">Multi-pass membrane protein</topology>
    </subcellularLocation>
</comment>
<dbReference type="InterPro" id="IPR020846">
    <property type="entry name" value="MFS_dom"/>
</dbReference>
<evidence type="ECO:0000256" key="2">
    <source>
        <dbReference type="ARBA" id="ARBA00022448"/>
    </source>
</evidence>
<feature type="transmembrane region" description="Helical" evidence="7">
    <location>
        <begin position="46"/>
        <end position="66"/>
    </location>
</feature>
<evidence type="ECO:0000313" key="9">
    <source>
        <dbReference type="EMBL" id="PKQ75092.1"/>
    </source>
</evidence>
<proteinExistence type="predicted"/>
<evidence type="ECO:0000256" key="1">
    <source>
        <dbReference type="ARBA" id="ARBA00004651"/>
    </source>
</evidence>
<keyword evidence="6 7" id="KW-0472">Membrane</keyword>
<feature type="transmembrane region" description="Helical" evidence="7">
    <location>
        <begin position="284"/>
        <end position="301"/>
    </location>
</feature>
<dbReference type="AlphaFoldDB" id="A0A2N3ITA1"/>
<keyword evidence="4 7" id="KW-0812">Transmembrane</keyword>
<dbReference type="PANTHER" id="PTHR23517:SF2">
    <property type="entry name" value="MULTIDRUG RESISTANCE PROTEIN MDTH"/>
    <property type="match status" value="1"/>
</dbReference>
<dbReference type="PROSITE" id="PS50850">
    <property type="entry name" value="MFS"/>
    <property type="match status" value="1"/>
</dbReference>
<comment type="caution">
    <text evidence="9">The sequence shown here is derived from an EMBL/GenBank/DDBJ whole genome shotgun (WGS) entry which is preliminary data.</text>
</comment>
<feature type="transmembrane region" description="Helical" evidence="7">
    <location>
        <begin position="215"/>
        <end position="233"/>
    </location>
</feature>
<evidence type="ECO:0000256" key="5">
    <source>
        <dbReference type="ARBA" id="ARBA00022989"/>
    </source>
</evidence>
<reference evidence="9 10" key="1">
    <citation type="journal article" date="2017" name="Front. Microbiol.">
        <title>Strong Genomic and Phenotypic Heterogeneity in the Aeromonas sobria Species Complex.</title>
        <authorList>
            <person name="Gauthier J."/>
            <person name="Vincent A.T."/>
            <person name="Charette S.J."/>
            <person name="Derome N."/>
        </authorList>
    </citation>
    <scope>NUCLEOTIDE SEQUENCE [LARGE SCALE GENOMIC DNA]</scope>
    <source>
        <strain evidence="9 10">TM18</strain>
    </source>
</reference>
<evidence type="ECO:0000256" key="3">
    <source>
        <dbReference type="ARBA" id="ARBA00022475"/>
    </source>
</evidence>